<dbReference type="CDD" id="cd07377">
    <property type="entry name" value="WHTH_GntR"/>
    <property type="match status" value="1"/>
</dbReference>
<dbReference type="Proteomes" id="UP001595632">
    <property type="component" value="Unassembled WGS sequence"/>
</dbReference>
<dbReference type="Pfam" id="PF00392">
    <property type="entry name" value="GntR"/>
    <property type="match status" value="1"/>
</dbReference>
<dbReference type="SUPFAM" id="SSF46785">
    <property type="entry name" value="Winged helix' DNA-binding domain"/>
    <property type="match status" value="1"/>
</dbReference>
<dbReference type="Gene3D" id="1.10.10.10">
    <property type="entry name" value="Winged helix-like DNA-binding domain superfamily/Winged helix DNA-binding domain"/>
    <property type="match status" value="1"/>
</dbReference>
<name>A0ABV7GRR2_9RHOB</name>
<dbReference type="InterPro" id="IPR000524">
    <property type="entry name" value="Tscrpt_reg_HTH_GntR"/>
</dbReference>
<sequence length="227" mass="25071">MTTPPNAFRVQKVAAPLRQTVTENIRNAISTGHFEAGSHLPERELCEVLGVSRTLVREALRQLETEGWITVIPHRGPFVTKVTREQAEGIYKVRIELEGLACELFATNATDAQCDALKEAFAAFRDLPPSTDRLAQLQAKNRFYECLLDGAQNETLNACMTLLDSRVMLLRATSLQAPGRAEDSVRELADLVDKLIARNAPAARKAAQDHIRMAGKTALSMMDEEVA</sequence>
<keyword evidence="6" id="KW-1185">Reference proteome</keyword>
<keyword evidence="3" id="KW-0804">Transcription</keyword>
<dbReference type="SUPFAM" id="SSF48008">
    <property type="entry name" value="GntR ligand-binding domain-like"/>
    <property type="match status" value="1"/>
</dbReference>
<dbReference type="SMART" id="SM00345">
    <property type="entry name" value="HTH_GNTR"/>
    <property type="match status" value="1"/>
</dbReference>
<dbReference type="PANTHER" id="PTHR43537:SF24">
    <property type="entry name" value="GLUCONATE OPERON TRANSCRIPTIONAL REPRESSOR"/>
    <property type="match status" value="1"/>
</dbReference>
<evidence type="ECO:0000259" key="4">
    <source>
        <dbReference type="PROSITE" id="PS50949"/>
    </source>
</evidence>
<dbReference type="PRINTS" id="PR00035">
    <property type="entry name" value="HTHGNTR"/>
</dbReference>
<dbReference type="Pfam" id="PF07729">
    <property type="entry name" value="FCD"/>
    <property type="match status" value="1"/>
</dbReference>
<dbReference type="PROSITE" id="PS50949">
    <property type="entry name" value="HTH_GNTR"/>
    <property type="match status" value="1"/>
</dbReference>
<dbReference type="SMART" id="SM00895">
    <property type="entry name" value="FCD"/>
    <property type="match status" value="1"/>
</dbReference>
<evidence type="ECO:0000256" key="2">
    <source>
        <dbReference type="ARBA" id="ARBA00023125"/>
    </source>
</evidence>
<dbReference type="InterPro" id="IPR036388">
    <property type="entry name" value="WH-like_DNA-bd_sf"/>
</dbReference>
<keyword evidence="2" id="KW-0238">DNA-binding</keyword>
<dbReference type="InterPro" id="IPR011711">
    <property type="entry name" value="GntR_C"/>
</dbReference>
<dbReference type="PANTHER" id="PTHR43537">
    <property type="entry name" value="TRANSCRIPTIONAL REGULATOR, GNTR FAMILY"/>
    <property type="match status" value="1"/>
</dbReference>
<comment type="caution">
    <text evidence="5">The sequence shown here is derived from an EMBL/GenBank/DDBJ whole genome shotgun (WGS) entry which is preliminary data.</text>
</comment>
<evidence type="ECO:0000313" key="5">
    <source>
        <dbReference type="EMBL" id="MFC3144318.1"/>
    </source>
</evidence>
<dbReference type="EMBL" id="JBHRTB010000010">
    <property type="protein sequence ID" value="MFC3144318.1"/>
    <property type="molecule type" value="Genomic_DNA"/>
</dbReference>
<protein>
    <submittedName>
        <fullName evidence="5">GntR family transcriptional regulator</fullName>
    </submittedName>
</protein>
<organism evidence="5 6">
    <name type="scientific">Psychromarinibacter halotolerans</name>
    <dbReference type="NCBI Taxonomy" id="1775175"/>
    <lineage>
        <taxon>Bacteria</taxon>
        <taxon>Pseudomonadati</taxon>
        <taxon>Pseudomonadota</taxon>
        <taxon>Alphaproteobacteria</taxon>
        <taxon>Rhodobacterales</taxon>
        <taxon>Paracoccaceae</taxon>
        <taxon>Psychromarinibacter</taxon>
    </lineage>
</organism>
<feature type="domain" description="HTH gntR-type" evidence="4">
    <location>
        <begin position="15"/>
        <end position="82"/>
    </location>
</feature>
<dbReference type="RefSeq" id="WP_275634704.1">
    <property type="nucleotide sequence ID" value="NZ_JARGYD010000011.1"/>
</dbReference>
<evidence type="ECO:0000313" key="6">
    <source>
        <dbReference type="Proteomes" id="UP001595632"/>
    </source>
</evidence>
<proteinExistence type="predicted"/>
<gene>
    <name evidence="5" type="ORF">ACFOGP_16465</name>
</gene>
<accession>A0ABV7GRR2</accession>
<dbReference type="Gene3D" id="1.20.120.530">
    <property type="entry name" value="GntR ligand-binding domain-like"/>
    <property type="match status" value="1"/>
</dbReference>
<reference evidence="6" key="1">
    <citation type="journal article" date="2019" name="Int. J. Syst. Evol. Microbiol.">
        <title>The Global Catalogue of Microorganisms (GCM) 10K type strain sequencing project: providing services to taxonomists for standard genome sequencing and annotation.</title>
        <authorList>
            <consortium name="The Broad Institute Genomics Platform"/>
            <consortium name="The Broad Institute Genome Sequencing Center for Infectious Disease"/>
            <person name="Wu L."/>
            <person name="Ma J."/>
        </authorList>
    </citation>
    <scope>NUCLEOTIDE SEQUENCE [LARGE SCALE GENOMIC DNA]</scope>
    <source>
        <strain evidence="6">KCTC 52366</strain>
    </source>
</reference>
<dbReference type="InterPro" id="IPR008920">
    <property type="entry name" value="TF_FadR/GntR_C"/>
</dbReference>
<keyword evidence="1" id="KW-0805">Transcription regulation</keyword>
<dbReference type="InterPro" id="IPR036390">
    <property type="entry name" value="WH_DNA-bd_sf"/>
</dbReference>
<evidence type="ECO:0000256" key="1">
    <source>
        <dbReference type="ARBA" id="ARBA00023015"/>
    </source>
</evidence>
<evidence type="ECO:0000256" key="3">
    <source>
        <dbReference type="ARBA" id="ARBA00023163"/>
    </source>
</evidence>